<accession>A0A2T8I1D8</accession>
<dbReference type="Gramene" id="PVH31500">
    <property type="protein sequence ID" value="PVH31500"/>
    <property type="gene ID" value="PAHAL_9G163300"/>
</dbReference>
<gene>
    <name evidence="1" type="ORF">PAHAL_9G163300</name>
</gene>
<evidence type="ECO:0000313" key="1">
    <source>
        <dbReference type="EMBL" id="PVH31500.1"/>
    </source>
</evidence>
<name>A0A2T8I1D8_9POAL</name>
<protein>
    <submittedName>
        <fullName evidence="1">Uncharacterized protein</fullName>
    </submittedName>
</protein>
<dbReference type="AlphaFoldDB" id="A0A2T8I1D8"/>
<sequence>MEKEIFSWSYLDIGAKESGLYISCRIFFSISHLAMMLKLTSNQPAHNAMH</sequence>
<dbReference type="Proteomes" id="UP000243499">
    <property type="component" value="Chromosome 9"/>
</dbReference>
<organism evidence="1">
    <name type="scientific">Panicum hallii</name>
    <dbReference type="NCBI Taxonomy" id="206008"/>
    <lineage>
        <taxon>Eukaryota</taxon>
        <taxon>Viridiplantae</taxon>
        <taxon>Streptophyta</taxon>
        <taxon>Embryophyta</taxon>
        <taxon>Tracheophyta</taxon>
        <taxon>Spermatophyta</taxon>
        <taxon>Magnoliopsida</taxon>
        <taxon>Liliopsida</taxon>
        <taxon>Poales</taxon>
        <taxon>Poaceae</taxon>
        <taxon>PACMAD clade</taxon>
        <taxon>Panicoideae</taxon>
        <taxon>Panicodae</taxon>
        <taxon>Paniceae</taxon>
        <taxon>Panicinae</taxon>
        <taxon>Panicum</taxon>
        <taxon>Panicum sect. Panicum</taxon>
    </lineage>
</organism>
<reference evidence="1" key="1">
    <citation type="submission" date="2018-04" db="EMBL/GenBank/DDBJ databases">
        <title>WGS assembly of Panicum hallii.</title>
        <authorList>
            <person name="Lovell J."/>
            <person name="Jenkins J."/>
            <person name="Lowry D."/>
            <person name="Mamidi S."/>
            <person name="Sreedasyam A."/>
            <person name="Weng X."/>
            <person name="Barry K."/>
            <person name="Bonette J."/>
            <person name="Campitelli B."/>
            <person name="Daum C."/>
            <person name="Gordon S."/>
            <person name="Gould B."/>
            <person name="Lipzen A."/>
            <person name="Macqueen A."/>
            <person name="Palacio-Mejia J."/>
            <person name="Plott C."/>
            <person name="Shakirov E."/>
            <person name="Shu S."/>
            <person name="Yoshinaga Y."/>
            <person name="Zane M."/>
            <person name="Rokhsar D."/>
            <person name="Grimwood J."/>
            <person name="Schmutz J."/>
            <person name="Juenger T."/>
        </authorList>
    </citation>
    <scope>NUCLEOTIDE SEQUENCE [LARGE SCALE GENOMIC DNA]</scope>
    <source>
        <strain evidence="1">FIL2</strain>
    </source>
</reference>
<proteinExistence type="predicted"/>
<dbReference type="EMBL" id="CM008054">
    <property type="protein sequence ID" value="PVH31500.1"/>
    <property type="molecule type" value="Genomic_DNA"/>
</dbReference>